<evidence type="ECO:0000256" key="5">
    <source>
        <dbReference type="ARBA" id="ARBA00022741"/>
    </source>
</evidence>
<name>A0A9D1KU14_9FLAO</name>
<dbReference type="InterPro" id="IPR029057">
    <property type="entry name" value="PRTase-like"/>
</dbReference>
<dbReference type="GO" id="GO:0004749">
    <property type="term" value="F:ribose phosphate diphosphokinase activity"/>
    <property type="evidence" value="ECO:0007669"/>
    <property type="project" value="UniProtKB-EC"/>
</dbReference>
<dbReference type="InterPro" id="IPR029099">
    <property type="entry name" value="Pribosyltran_N"/>
</dbReference>
<dbReference type="CDD" id="cd06223">
    <property type="entry name" value="PRTases_typeI"/>
    <property type="match status" value="1"/>
</dbReference>
<dbReference type="PROSITE" id="PS00114">
    <property type="entry name" value="PRPP_SYNTHASE"/>
    <property type="match status" value="1"/>
</dbReference>
<dbReference type="FunFam" id="3.40.50.2020:FF:000007">
    <property type="entry name" value="Ribose-phosphate pyrophosphokinase"/>
    <property type="match status" value="1"/>
</dbReference>
<evidence type="ECO:0000256" key="6">
    <source>
        <dbReference type="ARBA" id="ARBA00022777"/>
    </source>
</evidence>
<dbReference type="SUPFAM" id="SSF53271">
    <property type="entry name" value="PRTase-like"/>
    <property type="match status" value="1"/>
</dbReference>
<dbReference type="SMART" id="SM01400">
    <property type="entry name" value="Pribosyltran_N"/>
    <property type="match status" value="1"/>
</dbReference>
<keyword evidence="7" id="KW-0067">ATP-binding</keyword>
<dbReference type="GO" id="GO:0006164">
    <property type="term" value="P:purine nucleotide biosynthetic process"/>
    <property type="evidence" value="ECO:0007669"/>
    <property type="project" value="TreeGrafter"/>
</dbReference>
<dbReference type="PANTHER" id="PTHR10210:SF41">
    <property type="entry name" value="RIBOSE-PHOSPHATE PYROPHOSPHOKINASE 1, CHLOROPLASTIC"/>
    <property type="match status" value="1"/>
</dbReference>
<dbReference type="GO" id="GO:0006015">
    <property type="term" value="P:5-phosphoribose 1-diphosphate biosynthetic process"/>
    <property type="evidence" value="ECO:0007669"/>
    <property type="project" value="TreeGrafter"/>
</dbReference>
<evidence type="ECO:0000256" key="9">
    <source>
        <dbReference type="ARBA" id="ARBA00049535"/>
    </source>
</evidence>
<keyword evidence="3" id="KW-0479">Metal-binding</keyword>
<evidence type="ECO:0000259" key="10">
    <source>
        <dbReference type="Pfam" id="PF13793"/>
    </source>
</evidence>
<dbReference type="GO" id="GO:0000287">
    <property type="term" value="F:magnesium ion binding"/>
    <property type="evidence" value="ECO:0007669"/>
    <property type="project" value="InterPro"/>
</dbReference>
<dbReference type="GO" id="GO:0005524">
    <property type="term" value="F:ATP binding"/>
    <property type="evidence" value="ECO:0007669"/>
    <property type="project" value="UniProtKB-KW"/>
</dbReference>
<evidence type="ECO:0000313" key="11">
    <source>
        <dbReference type="EMBL" id="HIT97550.1"/>
    </source>
</evidence>
<dbReference type="InterPro" id="IPR000842">
    <property type="entry name" value="PRib_PP_synth_CS"/>
</dbReference>
<dbReference type="GO" id="GO:0005737">
    <property type="term" value="C:cytoplasm"/>
    <property type="evidence" value="ECO:0007669"/>
    <property type="project" value="TreeGrafter"/>
</dbReference>
<dbReference type="GO" id="GO:0009156">
    <property type="term" value="P:ribonucleoside monophosphate biosynthetic process"/>
    <property type="evidence" value="ECO:0007669"/>
    <property type="project" value="InterPro"/>
</dbReference>
<dbReference type="GO" id="GO:0002189">
    <property type="term" value="C:ribose phosphate diphosphokinase complex"/>
    <property type="evidence" value="ECO:0007669"/>
    <property type="project" value="TreeGrafter"/>
</dbReference>
<keyword evidence="2" id="KW-0808">Transferase</keyword>
<dbReference type="AlphaFoldDB" id="A0A9D1KU14"/>
<comment type="caution">
    <text evidence="11">The sequence shown here is derived from an EMBL/GenBank/DDBJ whole genome shotgun (WGS) entry which is preliminary data.</text>
</comment>
<dbReference type="Gene3D" id="3.40.50.2020">
    <property type="match status" value="2"/>
</dbReference>
<gene>
    <name evidence="11" type="ORF">IAC44_01790</name>
</gene>
<protein>
    <recommendedName>
        <fullName evidence="1">ribose-phosphate diphosphokinase</fullName>
        <ecNumber evidence="1">2.7.6.1</ecNumber>
    </recommendedName>
</protein>
<keyword evidence="6" id="KW-0418">Kinase</keyword>
<dbReference type="PANTHER" id="PTHR10210">
    <property type="entry name" value="RIBOSE-PHOSPHATE DIPHOSPHOKINASE FAMILY MEMBER"/>
    <property type="match status" value="1"/>
</dbReference>
<reference evidence="11" key="1">
    <citation type="submission" date="2020-10" db="EMBL/GenBank/DDBJ databases">
        <authorList>
            <person name="Gilroy R."/>
        </authorList>
    </citation>
    <scope>NUCLEOTIDE SEQUENCE</scope>
    <source>
        <strain evidence="11">1383</strain>
    </source>
</reference>
<dbReference type="GO" id="GO:0016301">
    <property type="term" value="F:kinase activity"/>
    <property type="evidence" value="ECO:0007669"/>
    <property type="project" value="UniProtKB-KW"/>
</dbReference>
<proteinExistence type="predicted"/>
<keyword evidence="4" id="KW-0545">Nucleotide biosynthesis</keyword>
<comment type="catalytic activity">
    <reaction evidence="9">
        <text>D-ribose 5-phosphate + ATP = 5-phospho-alpha-D-ribose 1-diphosphate + AMP + H(+)</text>
        <dbReference type="Rhea" id="RHEA:15609"/>
        <dbReference type="ChEBI" id="CHEBI:15378"/>
        <dbReference type="ChEBI" id="CHEBI:30616"/>
        <dbReference type="ChEBI" id="CHEBI:58017"/>
        <dbReference type="ChEBI" id="CHEBI:78346"/>
        <dbReference type="ChEBI" id="CHEBI:456215"/>
        <dbReference type="EC" id="2.7.6.1"/>
    </reaction>
</comment>
<reference evidence="11" key="2">
    <citation type="journal article" date="2021" name="PeerJ">
        <title>Extensive microbial diversity within the chicken gut microbiome revealed by metagenomics and culture.</title>
        <authorList>
            <person name="Gilroy R."/>
            <person name="Ravi A."/>
            <person name="Getino M."/>
            <person name="Pursley I."/>
            <person name="Horton D.L."/>
            <person name="Alikhan N.F."/>
            <person name="Baker D."/>
            <person name="Gharbi K."/>
            <person name="Hall N."/>
            <person name="Watson M."/>
            <person name="Adriaenssens E.M."/>
            <person name="Foster-Nyarko E."/>
            <person name="Jarju S."/>
            <person name="Secka A."/>
            <person name="Antonio M."/>
            <person name="Oren A."/>
            <person name="Chaudhuri R.R."/>
            <person name="La Ragione R."/>
            <person name="Hildebrand F."/>
            <person name="Pallen M.J."/>
        </authorList>
    </citation>
    <scope>NUCLEOTIDE SEQUENCE</scope>
    <source>
        <strain evidence="11">1383</strain>
    </source>
</reference>
<dbReference type="Proteomes" id="UP000824161">
    <property type="component" value="Unassembled WGS sequence"/>
</dbReference>
<evidence type="ECO:0000256" key="4">
    <source>
        <dbReference type="ARBA" id="ARBA00022727"/>
    </source>
</evidence>
<sequence length="314" mass="34610">MESTPKIFAASCTMPLAEKIAQEFGTTLGRVELSRFSDGEFQPCFEETVRGKHVYLVCSTTPPSDNLMELLLMIDCAKRASASKIIAVMPYFGWARQDRKDKPRVPIGAKMVAKMLETAGATRIVTMDLHADQIQGFFEIPVDHLYASSIFVEYIKQLQKDGSIQNLAIASPDMGGSKRAYSYAKYFGSDVVICYKQRKKANVIESMTLIGDVEGKDVILLDDMADTAGTLTKACNIMVDRGARSVRAMVTHPILSGNAYQRIEESKITELITTDSIALKNSSDKIKVLSCAPLMAEAIRMIEDNASISANYVF</sequence>
<dbReference type="EC" id="2.7.6.1" evidence="1"/>
<evidence type="ECO:0000256" key="7">
    <source>
        <dbReference type="ARBA" id="ARBA00022840"/>
    </source>
</evidence>
<organism evidence="11 12">
    <name type="scientific">Candidatus Merdimorpha stercoravium</name>
    <dbReference type="NCBI Taxonomy" id="2840863"/>
    <lineage>
        <taxon>Bacteria</taxon>
        <taxon>Pseudomonadati</taxon>
        <taxon>Bacteroidota</taxon>
        <taxon>Flavobacteriia</taxon>
        <taxon>Flavobacteriales</taxon>
        <taxon>Candidatus Merdimorpha</taxon>
    </lineage>
</organism>
<keyword evidence="8" id="KW-0460">Magnesium</keyword>
<keyword evidence="5" id="KW-0547">Nucleotide-binding</keyword>
<dbReference type="EMBL" id="DVLY01000043">
    <property type="protein sequence ID" value="HIT97550.1"/>
    <property type="molecule type" value="Genomic_DNA"/>
</dbReference>
<dbReference type="Pfam" id="PF14572">
    <property type="entry name" value="Pribosyl_synth"/>
    <property type="match status" value="1"/>
</dbReference>
<dbReference type="InterPro" id="IPR000836">
    <property type="entry name" value="PRTase_dom"/>
</dbReference>
<dbReference type="Pfam" id="PF13793">
    <property type="entry name" value="Pribosyltran_N"/>
    <property type="match status" value="1"/>
</dbReference>
<dbReference type="NCBIfam" id="TIGR01251">
    <property type="entry name" value="ribP_PPkin"/>
    <property type="match status" value="1"/>
</dbReference>
<evidence type="ECO:0000256" key="2">
    <source>
        <dbReference type="ARBA" id="ARBA00022679"/>
    </source>
</evidence>
<evidence type="ECO:0000256" key="3">
    <source>
        <dbReference type="ARBA" id="ARBA00022723"/>
    </source>
</evidence>
<dbReference type="NCBIfam" id="NF002320">
    <property type="entry name" value="PRK01259.1"/>
    <property type="match status" value="1"/>
</dbReference>
<dbReference type="InterPro" id="IPR005946">
    <property type="entry name" value="Rib-P_diPkinase"/>
</dbReference>
<evidence type="ECO:0000256" key="8">
    <source>
        <dbReference type="ARBA" id="ARBA00022842"/>
    </source>
</evidence>
<evidence type="ECO:0000313" key="12">
    <source>
        <dbReference type="Proteomes" id="UP000824161"/>
    </source>
</evidence>
<evidence type="ECO:0000256" key="1">
    <source>
        <dbReference type="ARBA" id="ARBA00013247"/>
    </source>
</evidence>
<accession>A0A9D1KU14</accession>
<feature type="domain" description="Ribose-phosphate pyrophosphokinase N-terminal" evidence="10">
    <location>
        <begin position="6"/>
        <end position="120"/>
    </location>
</feature>